<reference evidence="1" key="1">
    <citation type="journal article" date="2014" name="Int. J. Syst. Evol. Microbiol.">
        <title>Complete genome sequence of Corynebacterium casei LMG S-19264T (=DSM 44701T), isolated from a smear-ripened cheese.</title>
        <authorList>
            <consortium name="US DOE Joint Genome Institute (JGI-PGF)"/>
            <person name="Walter F."/>
            <person name="Albersmeier A."/>
            <person name="Kalinowski J."/>
            <person name="Ruckert C."/>
        </authorList>
    </citation>
    <scope>NUCLEOTIDE SEQUENCE</scope>
    <source>
        <strain evidence="1">JCM 3091</strain>
    </source>
</reference>
<protein>
    <recommendedName>
        <fullName evidence="3">DUF4360 domain-containing protein</fullName>
    </recommendedName>
</protein>
<keyword evidence="2" id="KW-1185">Reference proteome</keyword>
<proteinExistence type="predicted"/>
<dbReference type="RefSeq" id="WP_189112410.1">
    <property type="nucleotide sequence ID" value="NZ_BMQC01000001.1"/>
</dbReference>
<dbReference type="PANTHER" id="PTHR38847:SF1">
    <property type="entry name" value="PSEUDOURIDINE SYNTHASE RSUA_RLUA-LIKE DOMAIN-CONTAINING PROTEIN"/>
    <property type="match status" value="1"/>
</dbReference>
<dbReference type="InterPro" id="IPR025649">
    <property type="entry name" value="DUF4360"/>
</dbReference>
<name>A0A8J3FDZ1_9ACTN</name>
<comment type="caution">
    <text evidence="1">The sequence shown here is derived from an EMBL/GenBank/DDBJ whole genome shotgun (WGS) entry which is preliminary data.</text>
</comment>
<dbReference type="Proteomes" id="UP000662200">
    <property type="component" value="Unassembled WGS sequence"/>
</dbReference>
<accession>A0A8J3FDZ1</accession>
<gene>
    <name evidence="1" type="ORF">GCM10010124_04230</name>
</gene>
<sequence>MALPVLLIGAAPATAAGDLSVGLSGMAGSGCGKDDTRVVISPDGREVTTLFDRLRASRTPTSDAERTRDCKLALKVSYPKGNRLAVRGGHYRGWHALGPGAVATVKFSFRFSGDTEFTVAERTISGPDDGLWEVADSTGRPLLSPCGGDGATLMVDQALHLGGKNIQPSDIAITAEDRLYLSLQPCADSDG</sequence>
<organism evidence="1 2">
    <name type="scientific">Pilimelia terevasa</name>
    <dbReference type="NCBI Taxonomy" id="53372"/>
    <lineage>
        <taxon>Bacteria</taxon>
        <taxon>Bacillati</taxon>
        <taxon>Actinomycetota</taxon>
        <taxon>Actinomycetes</taxon>
        <taxon>Micromonosporales</taxon>
        <taxon>Micromonosporaceae</taxon>
        <taxon>Pilimelia</taxon>
    </lineage>
</organism>
<dbReference type="EMBL" id="BMQC01000001">
    <property type="protein sequence ID" value="GGK14783.1"/>
    <property type="molecule type" value="Genomic_DNA"/>
</dbReference>
<reference evidence="1" key="2">
    <citation type="submission" date="2020-09" db="EMBL/GenBank/DDBJ databases">
        <authorList>
            <person name="Sun Q."/>
            <person name="Ohkuma M."/>
        </authorList>
    </citation>
    <scope>NUCLEOTIDE SEQUENCE</scope>
    <source>
        <strain evidence="1">JCM 3091</strain>
    </source>
</reference>
<evidence type="ECO:0008006" key="3">
    <source>
        <dbReference type="Google" id="ProtNLM"/>
    </source>
</evidence>
<dbReference type="Pfam" id="PF14273">
    <property type="entry name" value="DUF4360"/>
    <property type="match status" value="1"/>
</dbReference>
<dbReference type="PANTHER" id="PTHR38847">
    <property type="match status" value="1"/>
</dbReference>
<evidence type="ECO:0000313" key="1">
    <source>
        <dbReference type="EMBL" id="GGK14783.1"/>
    </source>
</evidence>
<evidence type="ECO:0000313" key="2">
    <source>
        <dbReference type="Proteomes" id="UP000662200"/>
    </source>
</evidence>
<dbReference type="AlphaFoldDB" id="A0A8J3FDZ1"/>